<sequence>MTLFADLPYLVHTGRELELMVAGVKPLAVFYHSHPDEPSERIIPENAFRPYVDAGRFEKREFVTFLDTPPPATHRHVKGIRWVLYSLPEESWRIDAFFELKAEADVRGWSEEFERREGFLYGYEDWQTDAWIAHLLRSPQADIFPWLRRLAGKRRTAKD</sequence>
<proteinExistence type="predicted"/>
<gene>
    <name evidence="1" type="ORF">NX784_18775</name>
</gene>
<evidence type="ECO:0000313" key="2">
    <source>
        <dbReference type="Proteomes" id="UP001204151"/>
    </source>
</evidence>
<dbReference type="Proteomes" id="UP001204151">
    <property type="component" value="Unassembled WGS sequence"/>
</dbReference>
<accession>A0ABT1ZUR2</accession>
<organism evidence="1 2">
    <name type="scientific">Massilia pinisoli</name>
    <dbReference type="NCBI Taxonomy" id="1772194"/>
    <lineage>
        <taxon>Bacteria</taxon>
        <taxon>Pseudomonadati</taxon>
        <taxon>Pseudomonadota</taxon>
        <taxon>Betaproteobacteria</taxon>
        <taxon>Burkholderiales</taxon>
        <taxon>Oxalobacteraceae</taxon>
        <taxon>Telluria group</taxon>
        <taxon>Massilia</taxon>
    </lineage>
</organism>
<dbReference type="EMBL" id="JANUGW010000014">
    <property type="protein sequence ID" value="MCS0583641.1"/>
    <property type="molecule type" value="Genomic_DNA"/>
</dbReference>
<protein>
    <recommendedName>
        <fullName evidence="3">JAB domain-containing protein</fullName>
    </recommendedName>
</protein>
<evidence type="ECO:0008006" key="3">
    <source>
        <dbReference type="Google" id="ProtNLM"/>
    </source>
</evidence>
<name>A0ABT1ZUR2_9BURK</name>
<dbReference type="RefSeq" id="WP_258818220.1">
    <property type="nucleotide sequence ID" value="NZ_JANUGW010000014.1"/>
</dbReference>
<comment type="caution">
    <text evidence="1">The sequence shown here is derived from an EMBL/GenBank/DDBJ whole genome shotgun (WGS) entry which is preliminary data.</text>
</comment>
<keyword evidence="2" id="KW-1185">Reference proteome</keyword>
<evidence type="ECO:0000313" key="1">
    <source>
        <dbReference type="EMBL" id="MCS0583641.1"/>
    </source>
</evidence>
<reference evidence="1 2" key="1">
    <citation type="submission" date="2022-08" db="EMBL/GenBank/DDBJ databases">
        <title>Reclassification of Massilia species as members of the genera Telluria, Duganella, Pseudoduganella, Mokoshia gen. nov. and Zemynaea gen. nov. using orthogonal and non-orthogonal genome-based approaches.</title>
        <authorList>
            <person name="Bowman J.P."/>
        </authorList>
    </citation>
    <scope>NUCLEOTIDE SEQUENCE [LARGE SCALE GENOMIC DNA]</scope>
    <source>
        <strain evidence="1 2">JCM 31316</strain>
    </source>
</reference>